<keyword evidence="2" id="KW-0732">Signal</keyword>
<accession>A0AAN6JLE2</accession>
<dbReference type="Proteomes" id="UP001176521">
    <property type="component" value="Unassembled WGS sequence"/>
</dbReference>
<proteinExistence type="predicted"/>
<sequence length="209" mass="21414">MKTSIGLIALALLFALGSADPVAAGLSLAARGSPAGGIVLVRASDLDLYQRALPQRPAHSDRPVGHAQVLYSIPLLARLVQRSEGSEHANTLDRRGGGCSKGSCFRKKQPASPSSQHNGDHSGSSEHAGQSSPEAQLPPLFHQYKTPLDRITEGSEHSPTSSEASFKTAKTGFGPGQGAGAAAGTSGQKNGKGGAAKPGMGRKSASTKW</sequence>
<evidence type="ECO:0000256" key="1">
    <source>
        <dbReference type="SAM" id="MobiDB-lite"/>
    </source>
</evidence>
<evidence type="ECO:0000313" key="3">
    <source>
        <dbReference type="EMBL" id="KAK0535265.1"/>
    </source>
</evidence>
<dbReference type="AlphaFoldDB" id="A0AAN6JLE2"/>
<evidence type="ECO:0000256" key="2">
    <source>
        <dbReference type="SAM" id="SignalP"/>
    </source>
</evidence>
<feature type="signal peptide" evidence="2">
    <location>
        <begin position="1"/>
        <end position="19"/>
    </location>
</feature>
<evidence type="ECO:0000313" key="4">
    <source>
        <dbReference type="Proteomes" id="UP001176521"/>
    </source>
</evidence>
<reference evidence="3" key="1">
    <citation type="journal article" date="2023" name="PhytoFront">
        <title>Draft Genome Resources of Seven Strains of Tilletia horrida, Causal Agent of Kernel Smut of Rice.</title>
        <authorList>
            <person name="Khanal S."/>
            <person name="Antony Babu S."/>
            <person name="Zhou X.G."/>
        </authorList>
    </citation>
    <scope>NUCLEOTIDE SEQUENCE</scope>
    <source>
        <strain evidence="3">TX3</strain>
    </source>
</reference>
<feature type="region of interest" description="Disordered" evidence="1">
    <location>
        <begin position="151"/>
        <end position="209"/>
    </location>
</feature>
<keyword evidence="4" id="KW-1185">Reference proteome</keyword>
<comment type="caution">
    <text evidence="3">The sequence shown here is derived from an EMBL/GenBank/DDBJ whole genome shotgun (WGS) entry which is preliminary data.</text>
</comment>
<feature type="region of interest" description="Disordered" evidence="1">
    <location>
        <begin position="84"/>
        <end position="137"/>
    </location>
</feature>
<feature type="compositionally biased region" description="Polar residues" evidence="1">
    <location>
        <begin position="125"/>
        <end position="134"/>
    </location>
</feature>
<name>A0AAN6JLE2_9BASI</name>
<dbReference type="EMBL" id="JAPDMQ010000099">
    <property type="protein sequence ID" value="KAK0535265.1"/>
    <property type="molecule type" value="Genomic_DNA"/>
</dbReference>
<feature type="compositionally biased region" description="Basic and acidic residues" evidence="1">
    <location>
        <begin position="84"/>
        <end position="96"/>
    </location>
</feature>
<organism evidence="3 4">
    <name type="scientific">Tilletia horrida</name>
    <dbReference type="NCBI Taxonomy" id="155126"/>
    <lineage>
        <taxon>Eukaryota</taxon>
        <taxon>Fungi</taxon>
        <taxon>Dikarya</taxon>
        <taxon>Basidiomycota</taxon>
        <taxon>Ustilaginomycotina</taxon>
        <taxon>Exobasidiomycetes</taxon>
        <taxon>Tilletiales</taxon>
        <taxon>Tilletiaceae</taxon>
        <taxon>Tilletia</taxon>
    </lineage>
</organism>
<feature type="chain" id="PRO_5043010140" evidence="2">
    <location>
        <begin position="20"/>
        <end position="209"/>
    </location>
</feature>
<protein>
    <submittedName>
        <fullName evidence="3">Uncharacterized protein</fullName>
    </submittedName>
</protein>
<gene>
    <name evidence="3" type="ORF">OC842_002369</name>
</gene>